<dbReference type="PANTHER" id="PTHR43016">
    <property type="entry name" value="PRESEQUENCE PROTEASE"/>
    <property type="match status" value="1"/>
</dbReference>
<sequence length="221" mass="25304">MEKRPDMSLFFHMFGHHLYDDSVEHFSARVNEIAQEEAERLKQQREKLGIDGMRECGEKLCRAIEENSRKPDEELLKDLCVNELEEFNRFPMDVASNIDNSPPSEKTMKFLEQFSFPTTLHNCPTKFVELFFLFDSSGLTAEQRAWLLLYNELLFESPASIDGELKSAEEVAKLYTKKSSVCPHQSVANIYLAGITVPVSQDSMLAATSSQFVTYQQVSKK</sequence>
<keyword evidence="2" id="KW-1185">Reference proteome</keyword>
<dbReference type="OrthoDB" id="4953at2759"/>
<dbReference type="EMBL" id="KN768260">
    <property type="protein sequence ID" value="KIH46949.1"/>
    <property type="molecule type" value="Genomic_DNA"/>
</dbReference>
<dbReference type="PANTHER" id="PTHR43016:SF16">
    <property type="entry name" value="METALLOPROTEASE, PUTATIVE (AFU_ORTHOLOGUE AFUA_4G07610)-RELATED"/>
    <property type="match status" value="1"/>
</dbReference>
<name>A0A0C2FJM1_9BILA</name>
<dbReference type="Proteomes" id="UP000054047">
    <property type="component" value="Unassembled WGS sequence"/>
</dbReference>
<accession>A0A0C2FJM1</accession>
<proteinExistence type="predicted"/>
<evidence type="ECO:0000313" key="2">
    <source>
        <dbReference type="Proteomes" id="UP000054047"/>
    </source>
</evidence>
<gene>
    <name evidence="1" type="ORF">ANCDUO_22994</name>
</gene>
<organism evidence="1 2">
    <name type="scientific">Ancylostoma duodenale</name>
    <dbReference type="NCBI Taxonomy" id="51022"/>
    <lineage>
        <taxon>Eukaryota</taxon>
        <taxon>Metazoa</taxon>
        <taxon>Ecdysozoa</taxon>
        <taxon>Nematoda</taxon>
        <taxon>Chromadorea</taxon>
        <taxon>Rhabditida</taxon>
        <taxon>Rhabditina</taxon>
        <taxon>Rhabditomorpha</taxon>
        <taxon>Strongyloidea</taxon>
        <taxon>Ancylostomatidae</taxon>
        <taxon>Ancylostomatinae</taxon>
        <taxon>Ancylostoma</taxon>
    </lineage>
</organism>
<dbReference type="AlphaFoldDB" id="A0A0C2FJM1"/>
<protein>
    <submittedName>
        <fullName evidence="1">Uncharacterized protein</fullName>
    </submittedName>
</protein>
<reference evidence="1 2" key="1">
    <citation type="submission" date="2013-12" db="EMBL/GenBank/DDBJ databases">
        <title>Draft genome of the parsitic nematode Ancylostoma duodenale.</title>
        <authorList>
            <person name="Mitreva M."/>
        </authorList>
    </citation>
    <scope>NUCLEOTIDE SEQUENCE [LARGE SCALE GENOMIC DNA]</scope>
    <source>
        <strain evidence="1 2">Zhejiang</strain>
    </source>
</reference>
<evidence type="ECO:0000313" key="1">
    <source>
        <dbReference type="EMBL" id="KIH46949.1"/>
    </source>
</evidence>